<accession>A0A179SU20</accession>
<dbReference type="Proteomes" id="UP000078534">
    <property type="component" value="Unassembled WGS sequence"/>
</dbReference>
<dbReference type="STRING" id="152268.A6K24_06335"/>
<dbReference type="InterPro" id="IPR050807">
    <property type="entry name" value="TransReg_Diox_bact_type"/>
</dbReference>
<dbReference type="InterPro" id="IPR001387">
    <property type="entry name" value="Cro/C1-type_HTH"/>
</dbReference>
<name>A0A179SU20_9BACI</name>
<dbReference type="PANTHER" id="PTHR46797">
    <property type="entry name" value="HTH-TYPE TRANSCRIPTIONAL REGULATOR"/>
    <property type="match status" value="1"/>
</dbReference>
<dbReference type="Gene3D" id="1.10.260.40">
    <property type="entry name" value="lambda repressor-like DNA-binding domains"/>
    <property type="match status" value="1"/>
</dbReference>
<dbReference type="GO" id="GO:0003677">
    <property type="term" value="F:DNA binding"/>
    <property type="evidence" value="ECO:0007669"/>
    <property type="project" value="UniProtKB-KW"/>
</dbReference>
<evidence type="ECO:0000313" key="3">
    <source>
        <dbReference type="EMBL" id="OAS85125.1"/>
    </source>
</evidence>
<dbReference type="GO" id="GO:0005829">
    <property type="term" value="C:cytosol"/>
    <property type="evidence" value="ECO:0007669"/>
    <property type="project" value="TreeGrafter"/>
</dbReference>
<sequence>MVGERLKELRQEKGYSISELAELAGVSKSYLSYIERDVQKNPSLQFLRKIASTLEIDVEVLLGPSSSEIKSREFVFDDEWSRLLNKAIEEGMSKNDFREFRDYLKFRKWKETKRQTTNLIQEDKLHE</sequence>
<evidence type="ECO:0000256" key="1">
    <source>
        <dbReference type="ARBA" id="ARBA00023125"/>
    </source>
</evidence>
<dbReference type="EMBL" id="LWSG01000023">
    <property type="protein sequence ID" value="OAS85125.1"/>
    <property type="molecule type" value="Genomic_DNA"/>
</dbReference>
<feature type="domain" description="HTH cro/C1-type" evidence="2">
    <location>
        <begin position="6"/>
        <end position="61"/>
    </location>
</feature>
<keyword evidence="4" id="KW-1185">Reference proteome</keyword>
<dbReference type="GO" id="GO:0003700">
    <property type="term" value="F:DNA-binding transcription factor activity"/>
    <property type="evidence" value="ECO:0007669"/>
    <property type="project" value="TreeGrafter"/>
</dbReference>
<dbReference type="PROSITE" id="PS50943">
    <property type="entry name" value="HTH_CROC1"/>
    <property type="match status" value="1"/>
</dbReference>
<keyword evidence="1" id="KW-0238">DNA-binding</keyword>
<dbReference type="Pfam" id="PF01381">
    <property type="entry name" value="HTH_3"/>
    <property type="match status" value="1"/>
</dbReference>
<dbReference type="OrthoDB" id="1859224at2"/>
<evidence type="ECO:0000259" key="2">
    <source>
        <dbReference type="PROSITE" id="PS50943"/>
    </source>
</evidence>
<protein>
    <submittedName>
        <fullName evidence="3">Transcriptional regulator</fullName>
    </submittedName>
</protein>
<gene>
    <name evidence="3" type="ORF">A6K24_06335</name>
</gene>
<dbReference type="AlphaFoldDB" id="A0A179SU20"/>
<comment type="caution">
    <text evidence="3">The sequence shown here is derived from an EMBL/GenBank/DDBJ whole genome shotgun (WGS) entry which is preliminary data.</text>
</comment>
<dbReference type="SMART" id="SM00530">
    <property type="entry name" value="HTH_XRE"/>
    <property type="match status" value="1"/>
</dbReference>
<evidence type="ECO:0000313" key="4">
    <source>
        <dbReference type="Proteomes" id="UP000078534"/>
    </source>
</evidence>
<dbReference type="PANTHER" id="PTHR46797:SF13">
    <property type="entry name" value="HTH-TYPE TRANSCRIPTIONAL REGULATOR SINR"/>
    <property type="match status" value="1"/>
</dbReference>
<dbReference type="GO" id="GO:0046983">
    <property type="term" value="F:protein dimerization activity"/>
    <property type="evidence" value="ECO:0007669"/>
    <property type="project" value="InterPro"/>
</dbReference>
<dbReference type="SUPFAM" id="SSF47413">
    <property type="entry name" value="lambda repressor-like DNA-binding domains"/>
    <property type="match status" value="1"/>
</dbReference>
<dbReference type="SUPFAM" id="SSF47406">
    <property type="entry name" value="SinR repressor dimerisation domain-like"/>
    <property type="match status" value="1"/>
</dbReference>
<dbReference type="RefSeq" id="WP_066335058.1">
    <property type="nucleotide sequence ID" value="NZ_LWSG01000023.1"/>
</dbReference>
<dbReference type="CDD" id="cd00093">
    <property type="entry name" value="HTH_XRE"/>
    <property type="match status" value="1"/>
</dbReference>
<proteinExistence type="predicted"/>
<reference evidence="4" key="1">
    <citation type="submission" date="2016-04" db="EMBL/GenBank/DDBJ databases">
        <authorList>
            <person name="Lyu Z."/>
            <person name="Lyu W."/>
        </authorList>
    </citation>
    <scope>NUCLEOTIDE SEQUENCE [LARGE SCALE GENOMIC DNA]</scope>
    <source>
        <strain evidence="4">C44</strain>
    </source>
</reference>
<dbReference type="InterPro" id="IPR010982">
    <property type="entry name" value="Lambda_DNA-bd_dom_sf"/>
</dbReference>
<dbReference type="InterPro" id="IPR036281">
    <property type="entry name" value="SinR/SinI_dimer_dom_sf"/>
</dbReference>
<organism evidence="3 4">
    <name type="scientific">Metabacillus litoralis</name>
    <dbReference type="NCBI Taxonomy" id="152268"/>
    <lineage>
        <taxon>Bacteria</taxon>
        <taxon>Bacillati</taxon>
        <taxon>Bacillota</taxon>
        <taxon>Bacilli</taxon>
        <taxon>Bacillales</taxon>
        <taxon>Bacillaceae</taxon>
        <taxon>Metabacillus</taxon>
    </lineage>
</organism>